<dbReference type="InterPro" id="IPR003388">
    <property type="entry name" value="Reticulon"/>
</dbReference>
<keyword evidence="5 6" id="KW-0472">Membrane</keyword>
<feature type="compositionally biased region" description="Polar residues" evidence="7">
    <location>
        <begin position="57"/>
        <end position="67"/>
    </location>
</feature>
<proteinExistence type="predicted"/>
<feature type="domain" description="Reticulon" evidence="8">
    <location>
        <begin position="90"/>
        <end position="293"/>
    </location>
</feature>
<reference evidence="9 10" key="1">
    <citation type="submission" date="2023-03" db="EMBL/GenBank/DDBJ databases">
        <title>Genome sequence of Lichtheimia ornata CBS 291.66.</title>
        <authorList>
            <person name="Mohabir J.T."/>
            <person name="Shea T.P."/>
            <person name="Kurbessoian T."/>
            <person name="Berby B."/>
            <person name="Fontaine J."/>
            <person name="Livny J."/>
            <person name="Gnirke A."/>
            <person name="Stajich J.E."/>
            <person name="Cuomo C.A."/>
        </authorList>
    </citation>
    <scope>NUCLEOTIDE SEQUENCE [LARGE SCALE GENOMIC DNA]</scope>
    <source>
        <strain evidence="9">CBS 291.66</strain>
    </source>
</reference>
<feature type="region of interest" description="Disordered" evidence="7">
    <location>
        <begin position="294"/>
        <end position="314"/>
    </location>
</feature>
<keyword evidence="4 6" id="KW-1133">Transmembrane helix</keyword>
<feature type="transmembrane region" description="Helical" evidence="6">
    <location>
        <begin position="122"/>
        <end position="144"/>
    </location>
</feature>
<feature type="compositionally biased region" description="Polar residues" evidence="7">
    <location>
        <begin position="28"/>
        <end position="41"/>
    </location>
</feature>
<dbReference type="RefSeq" id="XP_058343558.1">
    <property type="nucleotide sequence ID" value="XM_058485723.1"/>
</dbReference>
<feature type="compositionally biased region" description="Low complexity" evidence="7">
    <location>
        <begin position="42"/>
        <end position="56"/>
    </location>
</feature>
<feature type="region of interest" description="Disordered" evidence="7">
    <location>
        <begin position="1"/>
        <end position="81"/>
    </location>
</feature>
<organism evidence="9 10">
    <name type="scientific">Lichtheimia ornata</name>
    <dbReference type="NCBI Taxonomy" id="688661"/>
    <lineage>
        <taxon>Eukaryota</taxon>
        <taxon>Fungi</taxon>
        <taxon>Fungi incertae sedis</taxon>
        <taxon>Mucoromycota</taxon>
        <taxon>Mucoromycotina</taxon>
        <taxon>Mucoromycetes</taxon>
        <taxon>Mucorales</taxon>
        <taxon>Lichtheimiaceae</taxon>
        <taxon>Lichtheimia</taxon>
    </lineage>
</organism>
<feature type="compositionally biased region" description="Low complexity" evidence="7">
    <location>
        <begin position="68"/>
        <end position="77"/>
    </location>
</feature>
<evidence type="ECO:0000256" key="2">
    <source>
        <dbReference type="ARBA" id="ARBA00022692"/>
    </source>
</evidence>
<evidence type="ECO:0000313" key="9">
    <source>
        <dbReference type="EMBL" id="KAJ8658645.1"/>
    </source>
</evidence>
<comment type="subcellular location">
    <subcellularLocation>
        <location evidence="1 6">Endoplasmic reticulum membrane</location>
        <topology evidence="1 6">Multi-pass membrane protein</topology>
    </subcellularLocation>
</comment>
<gene>
    <name evidence="9" type="ORF">O0I10_005685</name>
</gene>
<feature type="transmembrane region" description="Helical" evidence="6">
    <location>
        <begin position="225"/>
        <end position="245"/>
    </location>
</feature>
<accession>A0AAD7V4G4</accession>
<dbReference type="Pfam" id="PF02453">
    <property type="entry name" value="Reticulon"/>
    <property type="match status" value="1"/>
</dbReference>
<keyword evidence="2 6" id="KW-0812">Transmembrane</keyword>
<dbReference type="AlphaFoldDB" id="A0AAD7V4G4"/>
<evidence type="ECO:0000313" key="10">
    <source>
        <dbReference type="Proteomes" id="UP001234581"/>
    </source>
</evidence>
<dbReference type="GeneID" id="83213097"/>
<keyword evidence="3 6" id="KW-0256">Endoplasmic reticulum</keyword>
<dbReference type="EMBL" id="JARTCD010000023">
    <property type="protein sequence ID" value="KAJ8658645.1"/>
    <property type="molecule type" value="Genomic_DNA"/>
</dbReference>
<evidence type="ECO:0000259" key="8">
    <source>
        <dbReference type="PROSITE" id="PS50845"/>
    </source>
</evidence>
<name>A0AAD7V4G4_9FUNG</name>
<evidence type="ECO:0000256" key="5">
    <source>
        <dbReference type="ARBA" id="ARBA00023136"/>
    </source>
</evidence>
<dbReference type="PROSITE" id="PS50845">
    <property type="entry name" value="RETICULON"/>
    <property type="match status" value="1"/>
</dbReference>
<dbReference type="Proteomes" id="UP001234581">
    <property type="component" value="Unassembled WGS sequence"/>
</dbReference>
<dbReference type="GO" id="GO:0005789">
    <property type="term" value="C:endoplasmic reticulum membrane"/>
    <property type="evidence" value="ECO:0007669"/>
    <property type="project" value="UniProtKB-SubCell"/>
</dbReference>
<evidence type="ECO:0000256" key="6">
    <source>
        <dbReference type="RuleBase" id="RU363132"/>
    </source>
</evidence>
<comment type="caution">
    <text evidence="9">The sequence shown here is derived from an EMBL/GenBank/DDBJ whole genome shotgun (WGS) entry which is preliminary data.</text>
</comment>
<protein>
    <recommendedName>
        <fullName evidence="6">Reticulon-like protein</fullName>
    </recommendedName>
</protein>
<evidence type="ECO:0000256" key="1">
    <source>
        <dbReference type="ARBA" id="ARBA00004477"/>
    </source>
</evidence>
<evidence type="ECO:0000256" key="3">
    <source>
        <dbReference type="ARBA" id="ARBA00022824"/>
    </source>
</evidence>
<evidence type="ECO:0000256" key="4">
    <source>
        <dbReference type="ARBA" id="ARBA00022989"/>
    </source>
</evidence>
<sequence length="314" mass="34477">MIDSEFTRRPVTPPEETRRKSTVLADLNQPTSVRSTKPMSGTTPTSHITTTDATTTAPSMQDPTATTSSSSSSSGSSERTEVTQRIERQIYQLLQWENPIRSAVTLGVILLSLILARSYSLLQIGAALLTIGIGLNLIYVTFVVQTQKVFSDSKNPVHPYSGVIGRKEDFTSIDKRTVHHYSSLAVDIAETVIRALARIVFIEDSMTSLKWLVIFYLTWTVSAHVSSRTIIGFFVVSAFVFPRLYMSNKGIIDSHIQHGEAVIKQQLSTAQAFVEDNVTDASAKMKAYFAKAGTSGTDAKNSLQNTSATMKKTE</sequence>
<evidence type="ECO:0000256" key="7">
    <source>
        <dbReference type="SAM" id="MobiDB-lite"/>
    </source>
</evidence>
<keyword evidence="10" id="KW-1185">Reference proteome</keyword>